<dbReference type="HAMAP" id="MF_01207">
    <property type="entry name" value="MsrQ"/>
    <property type="match status" value="1"/>
</dbReference>
<dbReference type="EMBL" id="JABCSC020000002">
    <property type="protein sequence ID" value="NSL55218.1"/>
    <property type="molecule type" value="Genomic_DNA"/>
</dbReference>
<evidence type="ECO:0000256" key="6">
    <source>
        <dbReference type="ARBA" id="ARBA00023136"/>
    </source>
</evidence>
<keyword evidence="6 7" id="KW-0472">Membrane</keyword>
<feature type="transmembrane region" description="Helical" evidence="7">
    <location>
        <begin position="85"/>
        <end position="103"/>
    </location>
</feature>
<comment type="cofactor">
    <cofactor evidence="7">
        <name>heme b</name>
        <dbReference type="ChEBI" id="CHEBI:60344"/>
    </cofactor>
    <text evidence="7">Binds 1 heme b (iron(II)-protoporphyrin IX) group per subunit.</text>
</comment>
<dbReference type="InterPro" id="IPR022837">
    <property type="entry name" value="MsrQ-like"/>
</dbReference>
<dbReference type="InterPro" id="IPR013130">
    <property type="entry name" value="Fe3_Rdtase_TM_dom"/>
</dbReference>
<dbReference type="PANTHER" id="PTHR36964:SF1">
    <property type="entry name" value="PROTEIN-METHIONINE-SULFOXIDE REDUCTASE HEME-BINDING SUBUNIT MSRQ"/>
    <property type="match status" value="1"/>
</dbReference>
<protein>
    <recommendedName>
        <fullName evidence="7">Protein-methionine-sulfoxide reductase heme-binding subunit MsrQ</fullName>
    </recommendedName>
    <alternativeName>
        <fullName evidence="7">Flavocytochrome MsrQ</fullName>
    </alternativeName>
</protein>
<keyword evidence="7" id="KW-0285">Flavoprotein</keyword>
<feature type="transmembrane region" description="Helical" evidence="7">
    <location>
        <begin position="178"/>
        <end position="197"/>
    </location>
</feature>
<keyword evidence="10" id="KW-1185">Reference proteome</keyword>
<keyword evidence="7" id="KW-1003">Cell membrane</keyword>
<feature type="transmembrane region" description="Helical" evidence="7">
    <location>
        <begin position="154"/>
        <end position="172"/>
    </location>
</feature>
<evidence type="ECO:0000256" key="5">
    <source>
        <dbReference type="ARBA" id="ARBA00023004"/>
    </source>
</evidence>
<comment type="similarity">
    <text evidence="7">Belongs to the MsrQ family.</text>
</comment>
<sequence>MRDWIKNPGRGAIAAFKCVLFLACLLPLAHMSWGFFNDELGANPVEAITRGTGEWTLRFLLASLAITPLRKLSGMNWLLRTRRMLGLYAFFYGLQHFITYIWLDQFFDWEGIARDILKRPFITVGFAAFVLLIPLAATSFNAAIRWLGGRRWQALHRSVYAIGILAVLHYWWLVKRDITEPLIYTLILATLLGYRAWMREEERRRQLATGRPQQKVKARKIIPIIPR</sequence>
<comment type="caution">
    <text evidence="9">The sequence shown here is derived from an EMBL/GenBank/DDBJ whole genome shotgun (WGS) entry which is preliminary data.</text>
</comment>
<comment type="subunit">
    <text evidence="7">Heterodimer of a catalytic subunit (MsrP) and a heme-binding subunit (MsrQ).</text>
</comment>
<evidence type="ECO:0000256" key="3">
    <source>
        <dbReference type="ARBA" id="ARBA00022692"/>
    </source>
</evidence>
<keyword evidence="4 7" id="KW-1133">Transmembrane helix</keyword>
<reference evidence="9 10" key="1">
    <citation type="submission" date="2020-06" db="EMBL/GenBank/DDBJ databases">
        <title>Draft genome of Uliginosibacterium sp. IMCC34675.</title>
        <authorList>
            <person name="Song J."/>
        </authorList>
    </citation>
    <scope>NUCLEOTIDE SEQUENCE [LARGE SCALE GENOMIC DNA]</scope>
    <source>
        <strain evidence="9 10">IMCC34675</strain>
    </source>
</reference>
<evidence type="ECO:0000256" key="2">
    <source>
        <dbReference type="ARBA" id="ARBA00022448"/>
    </source>
</evidence>
<feature type="domain" description="Ferric oxidoreductase" evidence="8">
    <location>
        <begin position="53"/>
        <end position="167"/>
    </location>
</feature>
<comment type="subcellular location">
    <subcellularLocation>
        <location evidence="7">Cell membrane</location>
        <topology evidence="7">Multi-pass membrane protein</topology>
    </subcellularLocation>
    <subcellularLocation>
        <location evidence="1">Membrane</location>
        <topology evidence="1">Multi-pass membrane protein</topology>
    </subcellularLocation>
</comment>
<dbReference type="Pfam" id="PF01794">
    <property type="entry name" value="Ferric_reduct"/>
    <property type="match status" value="1"/>
</dbReference>
<feature type="transmembrane region" description="Helical" evidence="7">
    <location>
        <begin position="123"/>
        <end position="142"/>
    </location>
</feature>
<keyword evidence="7" id="KW-0479">Metal-binding</keyword>
<dbReference type="PANTHER" id="PTHR36964">
    <property type="entry name" value="PROTEIN-METHIONINE-SULFOXIDE REDUCTASE HEME-BINDING SUBUNIT MSRQ"/>
    <property type="match status" value="1"/>
</dbReference>
<comment type="cofactor">
    <cofactor evidence="7">
        <name>FMN</name>
        <dbReference type="ChEBI" id="CHEBI:58210"/>
    </cofactor>
    <text evidence="7">Binds 1 FMN per subunit.</text>
</comment>
<keyword evidence="7" id="KW-0349">Heme</keyword>
<evidence type="ECO:0000256" key="1">
    <source>
        <dbReference type="ARBA" id="ARBA00004141"/>
    </source>
</evidence>
<feature type="transmembrane region" description="Helical" evidence="7">
    <location>
        <begin position="12"/>
        <end position="35"/>
    </location>
</feature>
<accession>A0ABX2IF16</accession>
<dbReference type="Proteomes" id="UP000778523">
    <property type="component" value="Unassembled WGS sequence"/>
</dbReference>
<evidence type="ECO:0000313" key="10">
    <source>
        <dbReference type="Proteomes" id="UP000778523"/>
    </source>
</evidence>
<gene>
    <name evidence="7" type="primary">msrQ</name>
    <name evidence="9" type="ORF">HJ583_009310</name>
</gene>
<evidence type="ECO:0000256" key="4">
    <source>
        <dbReference type="ARBA" id="ARBA00022989"/>
    </source>
</evidence>
<comment type="function">
    <text evidence="7">Part of the MsrPQ system that repairs oxidized periplasmic proteins containing methionine sulfoxide residues (Met-O), using respiratory chain electrons. Thus protects these proteins from oxidative-stress damage caused by reactive species of oxygen and chlorine generated by the host defense mechanisms. MsrPQ is essential for the maintenance of envelope integrity under bleach stress, rescuing a wide series of structurally unrelated periplasmic proteins from methionine oxidation. MsrQ provides electrons for reduction to the reductase catalytic subunit MsrP, using the quinone pool of the respiratory chain.</text>
</comment>
<evidence type="ECO:0000313" key="9">
    <source>
        <dbReference type="EMBL" id="NSL55218.1"/>
    </source>
</evidence>
<evidence type="ECO:0000256" key="7">
    <source>
        <dbReference type="HAMAP-Rule" id="MF_01207"/>
    </source>
</evidence>
<proteinExistence type="inferred from homology"/>
<keyword evidence="7" id="KW-0288">FMN</keyword>
<name>A0ABX2IF16_9RHOO</name>
<dbReference type="RefSeq" id="WP_170021664.1">
    <property type="nucleotide sequence ID" value="NZ_JABCSC020000002.1"/>
</dbReference>
<keyword evidence="5 7" id="KW-0408">Iron</keyword>
<evidence type="ECO:0000259" key="8">
    <source>
        <dbReference type="Pfam" id="PF01794"/>
    </source>
</evidence>
<feature type="transmembrane region" description="Helical" evidence="7">
    <location>
        <begin position="55"/>
        <end position="73"/>
    </location>
</feature>
<keyword evidence="2 7" id="KW-0813">Transport</keyword>
<keyword evidence="7" id="KW-0249">Electron transport</keyword>
<organism evidence="9 10">
    <name type="scientific">Uliginosibacterium aquaticum</name>
    <dbReference type="NCBI Taxonomy" id="2731212"/>
    <lineage>
        <taxon>Bacteria</taxon>
        <taxon>Pseudomonadati</taxon>
        <taxon>Pseudomonadota</taxon>
        <taxon>Betaproteobacteria</taxon>
        <taxon>Rhodocyclales</taxon>
        <taxon>Zoogloeaceae</taxon>
        <taxon>Uliginosibacterium</taxon>
    </lineage>
</organism>
<keyword evidence="3 7" id="KW-0812">Transmembrane</keyword>